<keyword evidence="2" id="KW-0812">Transmembrane</keyword>
<dbReference type="InterPro" id="IPR017887">
    <property type="entry name" value="TF_TCP_subgr"/>
</dbReference>
<dbReference type="Gene3D" id="3.40.50.150">
    <property type="entry name" value="Vaccinia Virus protein VP39"/>
    <property type="match status" value="1"/>
</dbReference>
<dbReference type="Proteomes" id="UP000826271">
    <property type="component" value="Unassembled WGS sequence"/>
</dbReference>
<protein>
    <recommendedName>
        <fullName evidence="3">TCP domain-containing protein</fullName>
    </recommendedName>
</protein>
<dbReference type="EMBL" id="WHWC01000006">
    <property type="protein sequence ID" value="KAG8381405.1"/>
    <property type="molecule type" value="Genomic_DNA"/>
</dbReference>
<proteinExistence type="predicted"/>
<evidence type="ECO:0000313" key="4">
    <source>
        <dbReference type="EMBL" id="KAG8381405.1"/>
    </source>
</evidence>
<evidence type="ECO:0000256" key="2">
    <source>
        <dbReference type="SAM" id="Phobius"/>
    </source>
</evidence>
<sequence>MFVTMRDIVSAATRLNLVGPLGAAVLQHRVARIAEDLSKKWMNRGVEEACQTNPLLDTVQGFFTMNPRTRAHSSQNAPPLKLMVYTLLLIFLLFTIFAMIKDKFHPKQINLSTSFRKQTTDCNFPDNNREIIDKLEPLISKEPLDIWEGLGKEEKNIKYLPSMIDLTSKQRFIYVDLGARDYESSIGSWFVKQYPKQHKRFEIYAVEADKAFHKQYESRKGVTLLPYAAWIRNESVVFGSKPIVVKDKVWRMRPFGRIEGDKAEADKLSAVTRVQGFDFVDWLKTTVKPSDYVVVKMDVEGTEITLIRDLVERGAICLIDEMFMECHFDRLITDDHHKYNYDKTSLSKQDAILGGAVNMGWMTRRHGSNSVVWERKNANNYLKQKNVVVDDQRNTEIQPKDFHGVKKDLKKQEINGAIYSQAVKGKDVVKKTGDHNLGLELEDNDGVFHDTTDNRWHHGTENGVPGSDFDDENGVPLGLNEINEEPSENNLERSITANPTAAVAVAAPPKRSSKDRHTKVEGRGRRIRMPAACAARIFQLTRELGHKSDGETIRWLLERAEPAIIEATGTGTVPAIAVSVNGSLKIPTTSTGAAALDTPRKRRKRASNSEFYDVNDSSSSSFAPVAPIAPQGLVPVFTNGAFFMIPPSGGGGAAGGPSSQPQFWAIPAAAATPVFNVAGRPVSNFVSFGTSAGGGAPVSGGEVEVGPKEVAIATTMAPSSSSTVSTSAVAAGTTQTLRDFSLEIYDKRELQFMVGSAAGDHDQTPSPKR</sequence>
<keyword evidence="2" id="KW-0472">Membrane</keyword>
<comment type="caution">
    <text evidence="4">The sequence shown here is derived from an EMBL/GenBank/DDBJ whole genome shotgun (WGS) entry which is preliminary data.</text>
</comment>
<feature type="transmembrane region" description="Helical" evidence="2">
    <location>
        <begin position="82"/>
        <end position="100"/>
    </location>
</feature>
<keyword evidence="5" id="KW-1185">Reference proteome</keyword>
<keyword evidence="2" id="KW-1133">Transmembrane helix</keyword>
<dbReference type="InterPro" id="IPR057192">
    <property type="entry name" value="DUF7870"/>
</dbReference>
<reference evidence="4" key="1">
    <citation type="submission" date="2019-10" db="EMBL/GenBank/DDBJ databases">
        <authorList>
            <person name="Zhang R."/>
            <person name="Pan Y."/>
            <person name="Wang J."/>
            <person name="Ma R."/>
            <person name="Yu S."/>
        </authorList>
    </citation>
    <scope>NUCLEOTIDE SEQUENCE</scope>
    <source>
        <strain evidence="4">LA-IB0</strain>
        <tissue evidence="4">Leaf</tissue>
    </source>
</reference>
<dbReference type="Pfam" id="PF25276">
    <property type="entry name" value="DUF7870"/>
    <property type="match status" value="2"/>
</dbReference>
<accession>A0AAV6XQU0</accession>
<feature type="domain" description="TCP" evidence="3">
    <location>
        <begin position="513"/>
        <end position="567"/>
    </location>
</feature>
<dbReference type="PANTHER" id="PTHR44843:SF13">
    <property type="entry name" value="METHYLTRANSFERASE FKBM DOMAIN-CONTAINING PROTEIN"/>
    <property type="match status" value="1"/>
</dbReference>
<dbReference type="InterPro" id="IPR029063">
    <property type="entry name" value="SAM-dependent_MTases_sf"/>
</dbReference>
<dbReference type="PANTHER" id="PTHR44843">
    <property type="entry name" value="METHYLTRANSFERASE"/>
    <property type="match status" value="1"/>
</dbReference>
<evidence type="ECO:0000313" key="5">
    <source>
        <dbReference type="Proteomes" id="UP000826271"/>
    </source>
</evidence>
<dbReference type="AlphaFoldDB" id="A0AAV6XQU0"/>
<evidence type="ECO:0000256" key="1">
    <source>
        <dbReference type="SAM" id="MobiDB-lite"/>
    </source>
</evidence>
<gene>
    <name evidence="4" type="ORF">BUALT_Bualt06G0118700</name>
</gene>
<evidence type="ECO:0000259" key="3">
    <source>
        <dbReference type="PROSITE" id="PS51369"/>
    </source>
</evidence>
<name>A0AAV6XQU0_9LAMI</name>
<organism evidence="4 5">
    <name type="scientific">Buddleja alternifolia</name>
    <dbReference type="NCBI Taxonomy" id="168488"/>
    <lineage>
        <taxon>Eukaryota</taxon>
        <taxon>Viridiplantae</taxon>
        <taxon>Streptophyta</taxon>
        <taxon>Embryophyta</taxon>
        <taxon>Tracheophyta</taxon>
        <taxon>Spermatophyta</taxon>
        <taxon>Magnoliopsida</taxon>
        <taxon>eudicotyledons</taxon>
        <taxon>Gunneridae</taxon>
        <taxon>Pentapetalae</taxon>
        <taxon>asterids</taxon>
        <taxon>lamiids</taxon>
        <taxon>Lamiales</taxon>
        <taxon>Scrophulariaceae</taxon>
        <taxon>Buddlejeae</taxon>
        <taxon>Buddleja</taxon>
    </lineage>
</organism>
<feature type="region of interest" description="Disordered" evidence="1">
    <location>
        <begin position="589"/>
        <end position="613"/>
    </location>
</feature>
<dbReference type="Pfam" id="PF03634">
    <property type="entry name" value="TCP"/>
    <property type="match status" value="1"/>
</dbReference>
<dbReference type="PROSITE" id="PS51369">
    <property type="entry name" value="TCP"/>
    <property type="match status" value="1"/>
</dbReference>